<evidence type="ECO:0000313" key="1">
    <source>
        <dbReference type="EMBL" id="KAF9122699.1"/>
    </source>
</evidence>
<proteinExistence type="predicted"/>
<dbReference type="OrthoDB" id="10485928at2759"/>
<dbReference type="Proteomes" id="UP000748756">
    <property type="component" value="Unassembled WGS sequence"/>
</dbReference>
<reference evidence="1" key="1">
    <citation type="journal article" date="2020" name="Fungal Divers.">
        <title>Resolving the Mortierellaceae phylogeny through synthesis of multi-gene phylogenetics and phylogenomics.</title>
        <authorList>
            <person name="Vandepol N."/>
            <person name="Liber J."/>
            <person name="Desiro A."/>
            <person name="Na H."/>
            <person name="Kennedy M."/>
            <person name="Barry K."/>
            <person name="Grigoriev I.V."/>
            <person name="Miller A.N."/>
            <person name="O'Donnell K."/>
            <person name="Stajich J.E."/>
            <person name="Bonito G."/>
        </authorList>
    </citation>
    <scope>NUCLEOTIDE SEQUENCE</scope>
    <source>
        <strain evidence="1">NRRL 6426</strain>
    </source>
</reference>
<feature type="non-terminal residue" evidence="1">
    <location>
        <position position="1"/>
    </location>
</feature>
<sequence length="191" mass="19449">RRQRFSPNINDYTYDYNYNNYGNYGDYDYAGGSGSLIGLRGAGDYNGGIWGIGFGDGGDLGSPGMLGPIDDIRGSSLIGGLGMLGPVDGQGLVDGELTPSPSRLNPALSAPGMLDPVSGFDSAADDLASLTRGLDILTASGGQDLFSPNPADLGALSAGMPVMPGESDVGGMIVSLQDALRNIAGRVRGIA</sequence>
<dbReference type="EMBL" id="JAAAUQ010002543">
    <property type="protein sequence ID" value="KAF9122699.1"/>
    <property type="molecule type" value="Genomic_DNA"/>
</dbReference>
<keyword evidence="2" id="KW-1185">Reference proteome</keyword>
<dbReference type="AlphaFoldDB" id="A0A9P5UWT8"/>
<evidence type="ECO:0000313" key="2">
    <source>
        <dbReference type="Proteomes" id="UP000748756"/>
    </source>
</evidence>
<name>A0A9P5UWT8_9FUNG</name>
<accession>A0A9P5UWT8</accession>
<comment type="caution">
    <text evidence="1">The sequence shown here is derived from an EMBL/GenBank/DDBJ whole genome shotgun (WGS) entry which is preliminary data.</text>
</comment>
<organism evidence="1 2">
    <name type="scientific">Linnemannia schmuckeri</name>
    <dbReference type="NCBI Taxonomy" id="64567"/>
    <lineage>
        <taxon>Eukaryota</taxon>
        <taxon>Fungi</taxon>
        <taxon>Fungi incertae sedis</taxon>
        <taxon>Mucoromycota</taxon>
        <taxon>Mortierellomycotina</taxon>
        <taxon>Mortierellomycetes</taxon>
        <taxon>Mortierellales</taxon>
        <taxon>Mortierellaceae</taxon>
        <taxon>Linnemannia</taxon>
    </lineage>
</organism>
<gene>
    <name evidence="1" type="ORF">BG015_005489</name>
</gene>
<protein>
    <submittedName>
        <fullName evidence="1">Uncharacterized protein</fullName>
    </submittedName>
</protein>